<dbReference type="Pfam" id="PF00995">
    <property type="entry name" value="Sec1"/>
    <property type="match status" value="1"/>
</dbReference>
<evidence type="ECO:0000256" key="1">
    <source>
        <dbReference type="ARBA" id="ARBA00009884"/>
    </source>
</evidence>
<reference evidence="3 4" key="1">
    <citation type="submission" date="2018-06" db="EMBL/GenBank/DDBJ databases">
        <title>A transcriptomic atlas of mushroom development highlights an independent origin of complex multicellularity.</title>
        <authorList>
            <consortium name="DOE Joint Genome Institute"/>
            <person name="Krizsan K."/>
            <person name="Almasi E."/>
            <person name="Merenyi Z."/>
            <person name="Sahu N."/>
            <person name="Viragh M."/>
            <person name="Koszo T."/>
            <person name="Mondo S."/>
            <person name="Kiss B."/>
            <person name="Balint B."/>
            <person name="Kues U."/>
            <person name="Barry K."/>
            <person name="Hegedus J.C."/>
            <person name="Henrissat B."/>
            <person name="Johnson J."/>
            <person name="Lipzen A."/>
            <person name="Ohm R."/>
            <person name="Nagy I."/>
            <person name="Pangilinan J."/>
            <person name="Yan J."/>
            <person name="Xiong Y."/>
            <person name="Grigoriev I.V."/>
            <person name="Hibbett D.S."/>
            <person name="Nagy L.G."/>
        </authorList>
    </citation>
    <scope>NUCLEOTIDE SEQUENCE [LARGE SCALE GENOMIC DNA]</scope>
    <source>
        <strain evidence="3 4">SZMC22713</strain>
    </source>
</reference>
<comment type="similarity">
    <text evidence="1">Belongs to the STXBP/unc-18/SEC1 family.</text>
</comment>
<dbReference type="VEuPathDB" id="FungiDB:BD410DRAFT_786545"/>
<dbReference type="InterPro" id="IPR036045">
    <property type="entry name" value="Sec1-like_sf"/>
</dbReference>
<dbReference type="InterPro" id="IPR043154">
    <property type="entry name" value="Sec-1-like_dom1"/>
</dbReference>
<dbReference type="PANTHER" id="PTHR11679">
    <property type="entry name" value="VESICLE PROTEIN SORTING-ASSOCIATED"/>
    <property type="match status" value="1"/>
</dbReference>
<feature type="compositionally biased region" description="Basic residues" evidence="2">
    <location>
        <begin position="736"/>
        <end position="746"/>
    </location>
</feature>
<evidence type="ECO:0000256" key="2">
    <source>
        <dbReference type="SAM" id="MobiDB-lite"/>
    </source>
</evidence>
<evidence type="ECO:0000313" key="3">
    <source>
        <dbReference type="EMBL" id="TDL23876.1"/>
    </source>
</evidence>
<dbReference type="STRING" id="50990.A0A4Y7Q958"/>
<evidence type="ECO:0000313" key="4">
    <source>
        <dbReference type="Proteomes" id="UP000294933"/>
    </source>
</evidence>
<dbReference type="Gene3D" id="3.40.50.1910">
    <property type="match status" value="2"/>
</dbReference>
<dbReference type="Proteomes" id="UP000294933">
    <property type="component" value="Unassembled WGS sequence"/>
</dbReference>
<dbReference type="AlphaFoldDB" id="A0A4Y7Q958"/>
<feature type="compositionally biased region" description="Low complexity" evidence="2">
    <location>
        <begin position="700"/>
        <end position="733"/>
    </location>
</feature>
<dbReference type="SUPFAM" id="SSF56815">
    <property type="entry name" value="Sec1/munc18-like (SM) proteins"/>
    <property type="match status" value="1"/>
</dbReference>
<dbReference type="Gene3D" id="3.90.830.10">
    <property type="entry name" value="Syntaxin Binding Protein 1, Chain A, domain 2"/>
    <property type="match status" value="1"/>
</dbReference>
<dbReference type="EMBL" id="ML170168">
    <property type="protein sequence ID" value="TDL23876.1"/>
    <property type="molecule type" value="Genomic_DNA"/>
</dbReference>
<dbReference type="Gene3D" id="3.40.50.2060">
    <property type="match status" value="1"/>
</dbReference>
<dbReference type="GO" id="GO:0016192">
    <property type="term" value="P:vesicle-mediated transport"/>
    <property type="evidence" value="ECO:0007669"/>
    <property type="project" value="InterPro"/>
</dbReference>
<organism evidence="3 4">
    <name type="scientific">Rickenella mellea</name>
    <dbReference type="NCBI Taxonomy" id="50990"/>
    <lineage>
        <taxon>Eukaryota</taxon>
        <taxon>Fungi</taxon>
        <taxon>Dikarya</taxon>
        <taxon>Basidiomycota</taxon>
        <taxon>Agaricomycotina</taxon>
        <taxon>Agaricomycetes</taxon>
        <taxon>Hymenochaetales</taxon>
        <taxon>Rickenellaceae</taxon>
        <taxon>Rickenella</taxon>
    </lineage>
</organism>
<gene>
    <name evidence="3" type="ORF">BD410DRAFT_786545</name>
</gene>
<dbReference type="Gene3D" id="1.25.40.60">
    <property type="match status" value="1"/>
</dbReference>
<feature type="region of interest" description="Disordered" evidence="2">
    <location>
        <begin position="569"/>
        <end position="598"/>
    </location>
</feature>
<accession>A0A4Y7Q958</accession>
<dbReference type="InterPro" id="IPR001619">
    <property type="entry name" value="Sec1-like"/>
</dbReference>
<dbReference type="OrthoDB" id="2228at2759"/>
<dbReference type="InterPro" id="IPR043127">
    <property type="entry name" value="Sec-1-like_dom3a"/>
</dbReference>
<protein>
    <submittedName>
        <fullName evidence="3">Sec1-like protein</fullName>
    </submittedName>
</protein>
<name>A0A4Y7Q958_9AGAM</name>
<keyword evidence="4" id="KW-1185">Reference proteome</keyword>
<sequence length="746" mass="84174">MASLITTLREKFLDAIRSVQPEGRWKALVVDKHSKQILGSVLKSNDILDEKVTVIDDISTYREAQPQLEAMYLLMPTTRNVERIIAEYSNGKQQYKKAHLFFIDGLAEQLFNRIINSPAEPFLACLTELYVNFWAIESQAFSIKSPSFFFSIFSPPRSPSASAVKAARDRLMEEMQFTSKCIANLCITLGEFPYVRYYAPTHHTPLGALTPHASALPPPPPEGSGRWRTNLARGAQAREYEAAEQEHVSKVLAFMVQGVLDEYKKANPDFPKPTEPPRPRGTLIITDRSMDMITPFVHEFTYQAMANDLLKIEDGTRYRYKFQSSQGEYEDMTSTLSDLDYVWTAVRHMHMRETIDKLMGDFNLFLQENAGFKGEGAASLNDMKDMLASLPQYQEQREKYSLHLNMAQECMDLFEQRKLTAVANIEQNCATGLTAEGKAPKQLVEEMVPLLDSREVTNKDKVRIIALYIQHRDGVPDEDRRRLYQHARLSMPEQDAVNGLVHMGCRISRGPGDKDRRKAIKHKHQSDEEYDLSRYKPLLQTVIDEQVAERLDQSVFPYVKDSPAKVQTSAHLRTATPPAGTTSLRSAKPSWHRAAKPGSNVNDVRQRLIVFVAGGMTYSEMRTAYQRSVALNKDVYIGSTHVITPESFMDDLKVVELGGVGSKVAPNGLRERGGGERPFQEFYDERYFTEEAPPPIRSTASPAPQQRRPAAARPQPSPAVSASDMSIQSSTSSKDAKKKKGRFGIF</sequence>
<proteinExistence type="inferred from homology"/>
<feature type="region of interest" description="Disordered" evidence="2">
    <location>
        <begin position="690"/>
        <end position="746"/>
    </location>
</feature>
<dbReference type="InterPro" id="IPR027482">
    <property type="entry name" value="Sec1-like_dom2"/>
</dbReference>
<dbReference type="PIRSF" id="PIRSF005715">
    <property type="entry name" value="VPS45_Sec1"/>
    <property type="match status" value="1"/>
</dbReference>